<dbReference type="CDD" id="cd11286">
    <property type="entry name" value="ADF_cofilin_like"/>
    <property type="match status" value="1"/>
</dbReference>
<name>A0A1S6GL42_9MAXI</name>
<dbReference type="InterPro" id="IPR029006">
    <property type="entry name" value="ADF-H/Gelsolin-like_dom_sf"/>
</dbReference>
<evidence type="ECO:0000256" key="1">
    <source>
        <dbReference type="ARBA" id="ARBA00006844"/>
    </source>
</evidence>
<sequence length="149" mass="17148">MAMSGVKLTENCMTAYSELQKGKQHRYVIFQIKDGHIDVETLGARDSSFDDYLHDLHQKDGESDDCRYGLYDYEYTYNPDGAESTVKSKIFLMSWCPDSSKIKKKMMYSSSFDTLKRAFVGVHKVIQANDRSECSKEAVEEILRSTDRI</sequence>
<evidence type="ECO:0000256" key="2">
    <source>
        <dbReference type="ARBA" id="ARBA00023203"/>
    </source>
</evidence>
<dbReference type="GO" id="GO:0030042">
    <property type="term" value="P:actin filament depolymerization"/>
    <property type="evidence" value="ECO:0007669"/>
    <property type="project" value="InterPro"/>
</dbReference>
<keyword evidence="2" id="KW-0009">Actin-binding</keyword>
<evidence type="ECO:0000313" key="4">
    <source>
        <dbReference type="EMBL" id="AQS22575.1"/>
    </source>
</evidence>
<proteinExistence type="evidence at transcript level"/>
<dbReference type="GO" id="GO:0003779">
    <property type="term" value="F:actin binding"/>
    <property type="evidence" value="ECO:0007669"/>
    <property type="project" value="UniProtKB-KW"/>
</dbReference>
<organism evidence="4">
    <name type="scientific">Pseudodiaptomus poplesia</name>
    <dbReference type="NCBI Taxonomy" id="213370"/>
    <lineage>
        <taxon>Eukaryota</taxon>
        <taxon>Metazoa</taxon>
        <taxon>Ecdysozoa</taxon>
        <taxon>Arthropoda</taxon>
        <taxon>Crustacea</taxon>
        <taxon>Multicrustacea</taxon>
        <taxon>Hexanauplia</taxon>
        <taxon>Copepoda</taxon>
        <taxon>Calanoida</taxon>
        <taxon>Pseudodiaptomidae</taxon>
        <taxon>Pseudodiaptomus</taxon>
    </lineage>
</organism>
<protein>
    <submittedName>
        <fullName evidence="4">Cofilin/actin-depolymerizing factor homolog isoform X1</fullName>
    </submittedName>
</protein>
<dbReference type="Pfam" id="PF00241">
    <property type="entry name" value="Cofilin_ADF"/>
    <property type="match status" value="1"/>
</dbReference>
<dbReference type="AlphaFoldDB" id="A0A1S6GL42"/>
<dbReference type="EMBL" id="KY314141">
    <property type="protein sequence ID" value="AQS22575.1"/>
    <property type="molecule type" value="mRNA"/>
</dbReference>
<feature type="domain" description="ADF-H" evidence="3">
    <location>
        <begin position="1"/>
        <end position="144"/>
    </location>
</feature>
<accession>A0A1S6GL42</accession>
<dbReference type="SUPFAM" id="SSF55753">
    <property type="entry name" value="Actin depolymerizing proteins"/>
    <property type="match status" value="1"/>
</dbReference>
<comment type="similarity">
    <text evidence="1">Belongs to the actin-binding proteins ADF family.</text>
</comment>
<dbReference type="SMART" id="SM00102">
    <property type="entry name" value="ADF"/>
    <property type="match status" value="1"/>
</dbReference>
<dbReference type="Gene3D" id="3.40.20.10">
    <property type="entry name" value="Severin"/>
    <property type="match status" value="1"/>
</dbReference>
<reference evidence="4" key="1">
    <citation type="journal article" date="2017" name="Aquat. Toxicol.">
        <title>Spliced leader-based analyses reveal the effects of polycyclic aromatic hydrocarbons on gene expression in the copepod Pseudodiaptomus poplesia.</title>
        <authorList>
            <person name="Zhuang Y."/>
            <person name="Yang F."/>
            <person name="Xu D."/>
            <person name="Chen H."/>
            <person name="Zhang H."/>
            <person name="Liu G."/>
        </authorList>
    </citation>
    <scope>NUCLEOTIDE SEQUENCE</scope>
</reference>
<dbReference type="PANTHER" id="PTHR11913">
    <property type="entry name" value="COFILIN-RELATED"/>
    <property type="match status" value="1"/>
</dbReference>
<dbReference type="GO" id="GO:0015629">
    <property type="term" value="C:actin cytoskeleton"/>
    <property type="evidence" value="ECO:0007669"/>
    <property type="project" value="InterPro"/>
</dbReference>
<evidence type="ECO:0000259" key="3">
    <source>
        <dbReference type="PROSITE" id="PS51263"/>
    </source>
</evidence>
<dbReference type="PROSITE" id="PS51263">
    <property type="entry name" value="ADF_H"/>
    <property type="match status" value="1"/>
</dbReference>
<dbReference type="InterPro" id="IPR017904">
    <property type="entry name" value="ADF/Cofilin"/>
</dbReference>
<dbReference type="InterPro" id="IPR002108">
    <property type="entry name" value="ADF-H"/>
</dbReference>